<dbReference type="Gene3D" id="1.50.10.10">
    <property type="match status" value="1"/>
</dbReference>
<feature type="domain" description="Glycoside hydrolase family 9" evidence="9">
    <location>
        <begin position="1"/>
        <end position="110"/>
    </location>
</feature>
<dbReference type="SUPFAM" id="SSF48208">
    <property type="entry name" value="Six-hairpin glycosidases"/>
    <property type="match status" value="1"/>
</dbReference>
<dbReference type="GO" id="GO:0008810">
    <property type="term" value="F:cellulase activity"/>
    <property type="evidence" value="ECO:0007669"/>
    <property type="project" value="UniProtKB-EC"/>
</dbReference>
<dbReference type="EMBL" id="CAJVPL010000649">
    <property type="protein sequence ID" value="CAG8518120.1"/>
    <property type="molecule type" value="Genomic_DNA"/>
</dbReference>
<dbReference type="GO" id="GO:0030245">
    <property type="term" value="P:cellulose catabolic process"/>
    <property type="evidence" value="ECO:0007669"/>
    <property type="project" value="UniProtKB-KW"/>
</dbReference>
<evidence type="ECO:0000256" key="5">
    <source>
        <dbReference type="ARBA" id="ARBA00023001"/>
    </source>
</evidence>
<keyword evidence="11" id="KW-1185">Reference proteome</keyword>
<comment type="caution">
    <text evidence="10">The sequence shown here is derived from an EMBL/GenBank/DDBJ whole genome shotgun (WGS) entry which is preliminary data.</text>
</comment>
<evidence type="ECO:0000313" key="11">
    <source>
        <dbReference type="Proteomes" id="UP000789831"/>
    </source>
</evidence>
<dbReference type="InterPro" id="IPR008928">
    <property type="entry name" value="6-hairpin_glycosidase_sf"/>
</dbReference>
<keyword evidence="8" id="KW-0624">Polysaccharide degradation</keyword>
<accession>A0A9N9F948</accession>
<evidence type="ECO:0000259" key="9">
    <source>
        <dbReference type="Pfam" id="PF00759"/>
    </source>
</evidence>
<keyword evidence="5" id="KW-0136">Cellulose degradation</keyword>
<evidence type="ECO:0000256" key="2">
    <source>
        <dbReference type="ARBA" id="ARBA00007072"/>
    </source>
</evidence>
<evidence type="ECO:0000256" key="3">
    <source>
        <dbReference type="ARBA" id="ARBA00012601"/>
    </source>
</evidence>
<dbReference type="Pfam" id="PF00759">
    <property type="entry name" value="Glyco_hydro_9"/>
    <property type="match status" value="1"/>
</dbReference>
<gene>
    <name evidence="10" type="ORF">AGERDE_LOCUS5092</name>
</gene>
<keyword evidence="4" id="KW-0378">Hydrolase</keyword>
<dbReference type="InterPro" id="IPR001701">
    <property type="entry name" value="Glyco_hydro_9"/>
</dbReference>
<dbReference type="AlphaFoldDB" id="A0A9N9F948"/>
<comment type="similarity">
    <text evidence="2">Belongs to the glycosyl hydrolase 9 (cellulase E) family.</text>
</comment>
<evidence type="ECO:0000256" key="6">
    <source>
        <dbReference type="ARBA" id="ARBA00023277"/>
    </source>
</evidence>
<proteinExistence type="inferred from homology"/>
<dbReference type="Proteomes" id="UP000789831">
    <property type="component" value="Unassembled WGS sequence"/>
</dbReference>
<evidence type="ECO:0000256" key="4">
    <source>
        <dbReference type="ARBA" id="ARBA00022801"/>
    </source>
</evidence>
<name>A0A9N9F948_9GLOM</name>
<keyword evidence="6" id="KW-0119">Carbohydrate metabolism</keyword>
<evidence type="ECO:0000313" key="10">
    <source>
        <dbReference type="EMBL" id="CAG8518120.1"/>
    </source>
</evidence>
<keyword evidence="7" id="KW-0326">Glycosidase</keyword>
<reference evidence="10" key="1">
    <citation type="submission" date="2021-06" db="EMBL/GenBank/DDBJ databases">
        <authorList>
            <person name="Kallberg Y."/>
            <person name="Tangrot J."/>
            <person name="Rosling A."/>
        </authorList>
    </citation>
    <scope>NUCLEOTIDE SEQUENCE</scope>
    <source>
        <strain evidence="10">MT106</strain>
    </source>
</reference>
<sequence length="156" mass="17684">MASTSILFRNKSNDDAYADTLIYHAKDFAKSTPFALYQDSIPAAKEFYASSSYNDELVSGALWLHRATNDYSYLLKPGNYFNILSLSKQTKILVWDEKLGAVYVLVYNNNQDSMQAPLGKQRLNTTKMDLYDRLLVDLSLLLEACCSAKEKVTTRL</sequence>
<dbReference type="OrthoDB" id="10257085at2759"/>
<evidence type="ECO:0000256" key="7">
    <source>
        <dbReference type="ARBA" id="ARBA00023295"/>
    </source>
</evidence>
<evidence type="ECO:0000256" key="8">
    <source>
        <dbReference type="ARBA" id="ARBA00023326"/>
    </source>
</evidence>
<dbReference type="EC" id="3.2.1.4" evidence="3"/>
<dbReference type="InterPro" id="IPR012341">
    <property type="entry name" value="6hp_glycosidase-like_sf"/>
</dbReference>
<organism evidence="10 11">
    <name type="scientific">Ambispora gerdemannii</name>
    <dbReference type="NCBI Taxonomy" id="144530"/>
    <lineage>
        <taxon>Eukaryota</taxon>
        <taxon>Fungi</taxon>
        <taxon>Fungi incertae sedis</taxon>
        <taxon>Mucoromycota</taxon>
        <taxon>Glomeromycotina</taxon>
        <taxon>Glomeromycetes</taxon>
        <taxon>Archaeosporales</taxon>
        <taxon>Ambisporaceae</taxon>
        <taxon>Ambispora</taxon>
    </lineage>
</organism>
<comment type="catalytic activity">
    <reaction evidence="1">
        <text>Endohydrolysis of (1-&gt;4)-beta-D-glucosidic linkages in cellulose, lichenin and cereal beta-D-glucans.</text>
        <dbReference type="EC" id="3.2.1.4"/>
    </reaction>
</comment>
<dbReference type="PANTHER" id="PTHR22298">
    <property type="entry name" value="ENDO-1,4-BETA-GLUCANASE"/>
    <property type="match status" value="1"/>
</dbReference>
<protein>
    <recommendedName>
        <fullName evidence="3">cellulase</fullName>
        <ecNumber evidence="3">3.2.1.4</ecNumber>
    </recommendedName>
</protein>
<evidence type="ECO:0000256" key="1">
    <source>
        <dbReference type="ARBA" id="ARBA00000966"/>
    </source>
</evidence>